<dbReference type="SUPFAM" id="SSF50447">
    <property type="entry name" value="Translation proteins"/>
    <property type="match status" value="1"/>
</dbReference>
<dbReference type="Gene3D" id="3.30.54.20">
    <property type="match status" value="1"/>
</dbReference>
<evidence type="ECO:0000256" key="3">
    <source>
        <dbReference type="ARBA" id="ARBA00022555"/>
    </source>
</evidence>
<evidence type="ECO:0000256" key="15">
    <source>
        <dbReference type="SAM" id="Coils"/>
    </source>
</evidence>
<dbReference type="GO" id="GO:0002161">
    <property type="term" value="F:aminoacyl-tRNA deacylase activity"/>
    <property type="evidence" value="ECO:0007669"/>
    <property type="project" value="TreeGrafter"/>
</dbReference>
<keyword evidence="14" id="KW-0963">Cytoplasm</keyword>
<keyword evidence="8 14" id="KW-0067">ATP-binding</keyword>
<dbReference type="GO" id="GO:0005829">
    <property type="term" value="C:cytosol"/>
    <property type="evidence" value="ECO:0007669"/>
    <property type="project" value="TreeGrafter"/>
</dbReference>
<dbReference type="GO" id="GO:0005524">
    <property type="term" value="F:ATP binding"/>
    <property type="evidence" value="ECO:0007669"/>
    <property type="project" value="UniProtKB-UniRule"/>
</dbReference>
<evidence type="ECO:0000256" key="5">
    <source>
        <dbReference type="ARBA" id="ARBA00022723"/>
    </source>
</evidence>
<dbReference type="PANTHER" id="PTHR11777">
    <property type="entry name" value="ALANYL-TRNA SYNTHETASE"/>
    <property type="match status" value="1"/>
</dbReference>
<keyword evidence="5 14" id="KW-0479">Metal-binding</keyword>
<evidence type="ECO:0000256" key="2">
    <source>
        <dbReference type="ARBA" id="ARBA00008226"/>
    </source>
</evidence>
<dbReference type="KEGG" id="glj:GKIL_3897"/>
<accession>U5QML5</accession>
<comment type="function">
    <text evidence="12 14">Catalyzes the attachment of alanine to tRNA(Ala) in a two-step reaction: alanine is first activated by ATP to form Ala-AMP and then transferred to the acceptor end of tRNA(Ala). Also edits incorrectly charged Ser-tRNA(Ala) and Gly-tRNA(Ala) via its editing domain.</text>
</comment>
<keyword evidence="15" id="KW-0175">Coiled coil</keyword>
<dbReference type="SUPFAM" id="SSF101353">
    <property type="entry name" value="Putative anticodon-binding domain of alanyl-tRNA synthetase (AlaRS)"/>
    <property type="match status" value="1"/>
</dbReference>
<dbReference type="InterPro" id="IPR018164">
    <property type="entry name" value="Ala-tRNA-synth_IIc_N"/>
</dbReference>
<dbReference type="Pfam" id="PF01411">
    <property type="entry name" value="tRNA-synt_2c"/>
    <property type="match status" value="1"/>
</dbReference>
<evidence type="ECO:0000313" key="18">
    <source>
        <dbReference type="Proteomes" id="UP000017396"/>
    </source>
</evidence>
<dbReference type="InterPro" id="IPR023033">
    <property type="entry name" value="Ala_tRNA_ligase_euk/bac"/>
</dbReference>
<dbReference type="PANTHER" id="PTHR11777:SF9">
    <property type="entry name" value="ALANINE--TRNA LIGASE, CYTOPLASMIC"/>
    <property type="match status" value="1"/>
</dbReference>
<dbReference type="SMART" id="SM00863">
    <property type="entry name" value="tRNA_SAD"/>
    <property type="match status" value="1"/>
</dbReference>
<dbReference type="InterPro" id="IPR003156">
    <property type="entry name" value="DHHA1_dom"/>
</dbReference>
<comment type="domain">
    <text evidence="14">Consists of three domains; the N-terminal catalytic domain, the editing domain and the C-terminal C-Ala domain. The editing domain removes incorrectly charged amino acids, while the C-Ala domain, along with tRNA(Ala), serves as a bridge to cooperatively bring together the editing and aminoacylation centers thus stimulating deacylation of misacylated tRNAs.</text>
</comment>
<evidence type="ECO:0000256" key="11">
    <source>
        <dbReference type="ARBA" id="ARBA00023146"/>
    </source>
</evidence>
<dbReference type="InterPro" id="IPR002318">
    <property type="entry name" value="Ala-tRNA-lgiase_IIc"/>
</dbReference>
<dbReference type="Proteomes" id="UP000017396">
    <property type="component" value="Chromosome"/>
</dbReference>
<dbReference type="EC" id="6.1.1.7" evidence="14"/>
<evidence type="ECO:0000256" key="14">
    <source>
        <dbReference type="HAMAP-Rule" id="MF_00036"/>
    </source>
</evidence>
<dbReference type="InterPro" id="IPR009000">
    <property type="entry name" value="Transl_B-barrel_sf"/>
</dbReference>
<reference evidence="17 18" key="1">
    <citation type="journal article" date="2013" name="PLoS ONE">
        <title>Cultivation and Complete Genome Sequencing of Gloeobacter kilaueensis sp. nov., from a Lava Cave in Kilauea Caldera, Hawai'i.</title>
        <authorList>
            <person name="Saw J.H."/>
            <person name="Schatz M."/>
            <person name="Brown M.V."/>
            <person name="Kunkel D.D."/>
            <person name="Foster J.S."/>
            <person name="Shick H."/>
            <person name="Christensen S."/>
            <person name="Hou S."/>
            <person name="Wan X."/>
            <person name="Donachie S.P."/>
        </authorList>
    </citation>
    <scope>NUCLEOTIDE SEQUENCE [LARGE SCALE GENOMIC DNA]</scope>
    <source>
        <strain evidence="18">JS</strain>
    </source>
</reference>
<evidence type="ECO:0000256" key="8">
    <source>
        <dbReference type="ARBA" id="ARBA00022840"/>
    </source>
</evidence>
<dbReference type="InterPro" id="IPR012947">
    <property type="entry name" value="tRNA_SAD"/>
</dbReference>
<dbReference type="Pfam" id="PF07973">
    <property type="entry name" value="tRNA_SAD"/>
    <property type="match status" value="1"/>
</dbReference>
<dbReference type="Gene3D" id="3.10.310.40">
    <property type="match status" value="1"/>
</dbReference>
<dbReference type="GO" id="GO:0006419">
    <property type="term" value="P:alanyl-tRNA aminoacylation"/>
    <property type="evidence" value="ECO:0007669"/>
    <property type="project" value="UniProtKB-UniRule"/>
</dbReference>
<protein>
    <recommendedName>
        <fullName evidence="14">Alanine--tRNA ligase</fullName>
        <ecNumber evidence="14">6.1.1.7</ecNumber>
    </recommendedName>
    <alternativeName>
        <fullName evidence="14">Alanyl-tRNA synthetase</fullName>
        <shortName evidence="14">AlaRS</shortName>
    </alternativeName>
</protein>
<comment type="similarity">
    <text evidence="2 14">Belongs to the class-II aminoacyl-tRNA synthetase family.</text>
</comment>
<dbReference type="RefSeq" id="WP_023175471.1">
    <property type="nucleotide sequence ID" value="NC_022600.1"/>
</dbReference>
<feature type="coiled-coil region" evidence="15">
    <location>
        <begin position="405"/>
        <end position="432"/>
    </location>
</feature>
<dbReference type="STRING" id="1183438.GKIL_3897"/>
<dbReference type="HOGENOM" id="CLU_004485_1_1_3"/>
<keyword evidence="11 14" id="KW-0030">Aminoacyl-tRNA synthetase</keyword>
<keyword evidence="9 14" id="KW-0694">RNA-binding</keyword>
<dbReference type="FunFam" id="3.30.54.20:FF:000001">
    <property type="entry name" value="Alanine--tRNA ligase"/>
    <property type="match status" value="1"/>
</dbReference>
<dbReference type="FunFam" id="3.30.930.10:FF:000004">
    <property type="entry name" value="Alanine--tRNA ligase"/>
    <property type="match status" value="1"/>
</dbReference>
<evidence type="ECO:0000259" key="16">
    <source>
        <dbReference type="PROSITE" id="PS50860"/>
    </source>
</evidence>
<sequence>MPVALSGNQIREKFLQFFESKGHKRLPSASLIPEDPTVLLTIAGMLPFKPVFMGKQAAPAPRATTSQKCVRTNDIENVGRTARHHTFFEMLGNFSFGDYFKREAIAWAWELVTVVYALPADRLWVSVYEDDGEAFGLWQEVAGLPPHRIRKMGAESNFWESGPTGPCGPCSEIYYDFHPERGEVEIDLDDDSRFLEIYNLVFMQLNRDSQGNLSELPRKNIDTGLGLERMAQVLQGVPNNYETDLLLPIIARAAELAGKDYFQLSEADKVSFKIVGDHTRAVVHLIADGVKPGNEGREYVLRRLVRRLVRRGRQAGIAGAFTQKTAAVAIDLMGGAYPNLIERRSAIMTMLGNEEAAFLRTLENGEKLLADILGRSRGTVSGEDAFTLFDTYGFPLELTIEAAAERGLAVDLKEYEAKMQEQRERAKRAAKTTDLTGGVDLTGVPATEFVGYQGLTAQARVLGILNDGKAYGSANAGAEVLILLTHSPFYAEGGGQVSDRGYLTNEAQDLFVIIEDVQKQGEIFLHKGKIQQGQLKAGEVVICRVDLVSRRLLQAHHTATHLLHAALRKVLGEEVQQQGSLVAYDRLRFDFNSPRALTPQDIAQIEQMVNTWVMEGRPVGAEVMPIAKAKELGALAFFGDKYGEQVRVIGVPGVSIEFCGGTHASNTIEIGPFKIVSESGIAAGVRRIEAVAGVALLGYMRTREQVTNALSSEFKVPVEQIPQRVAAIVGEAKQAIKQVDSLKSALATARSEALMSEVEQYGEFRVLVGHMGDTEPEPLKAAAEHLLTRLGEGAVVLGSAPAADKVSLVAAFSPRAIGMGLDAGKFIGPIAQIAGGGGGGRPNIAQAGGKQPEKLKAALDQAFAKLYDTFNE</sequence>
<keyword evidence="3 14" id="KW-0820">tRNA-binding</keyword>
<dbReference type="eggNOG" id="COG0013">
    <property type="taxonomic scope" value="Bacteria"/>
</dbReference>
<evidence type="ECO:0000256" key="6">
    <source>
        <dbReference type="ARBA" id="ARBA00022741"/>
    </source>
</evidence>
<evidence type="ECO:0000256" key="10">
    <source>
        <dbReference type="ARBA" id="ARBA00022917"/>
    </source>
</evidence>
<dbReference type="InterPro" id="IPR045864">
    <property type="entry name" value="aa-tRNA-synth_II/BPL/LPL"/>
</dbReference>
<comment type="cofactor">
    <cofactor evidence="14">
        <name>Zn(2+)</name>
        <dbReference type="ChEBI" id="CHEBI:29105"/>
    </cofactor>
    <text evidence="14">Binds 1 zinc ion per subunit.</text>
</comment>
<dbReference type="OrthoDB" id="9803884at2"/>
<keyword evidence="4 14" id="KW-0436">Ligase</keyword>
<dbReference type="FunFam" id="3.30.980.10:FF:000004">
    <property type="entry name" value="Alanine--tRNA ligase, cytoplasmic"/>
    <property type="match status" value="1"/>
</dbReference>
<feature type="binding site" evidence="14">
    <location>
        <position position="663"/>
    </location>
    <ligand>
        <name>Zn(2+)</name>
        <dbReference type="ChEBI" id="CHEBI:29105"/>
    </ligand>
</feature>
<dbReference type="InterPro" id="IPR018163">
    <property type="entry name" value="Thr/Ala-tRNA-synth_IIc_edit"/>
</dbReference>
<keyword evidence="7 14" id="KW-0862">Zinc</keyword>
<dbReference type="GO" id="GO:0000049">
    <property type="term" value="F:tRNA binding"/>
    <property type="evidence" value="ECO:0007669"/>
    <property type="project" value="UniProtKB-KW"/>
</dbReference>
<evidence type="ECO:0000256" key="7">
    <source>
        <dbReference type="ARBA" id="ARBA00022833"/>
    </source>
</evidence>
<dbReference type="SUPFAM" id="SSF55681">
    <property type="entry name" value="Class II aaRS and biotin synthetases"/>
    <property type="match status" value="1"/>
</dbReference>
<dbReference type="CDD" id="cd00673">
    <property type="entry name" value="AlaRS_core"/>
    <property type="match status" value="1"/>
</dbReference>
<dbReference type="Gene3D" id="3.30.930.10">
    <property type="entry name" value="Bira Bifunctional Protein, Domain 2"/>
    <property type="match status" value="1"/>
</dbReference>
<feature type="binding site" evidence="14">
    <location>
        <position position="659"/>
    </location>
    <ligand>
        <name>Zn(2+)</name>
        <dbReference type="ChEBI" id="CHEBI:29105"/>
    </ligand>
</feature>
<feature type="binding site" evidence="14">
    <location>
        <position position="561"/>
    </location>
    <ligand>
        <name>Zn(2+)</name>
        <dbReference type="ChEBI" id="CHEBI:29105"/>
    </ligand>
</feature>
<dbReference type="SUPFAM" id="SSF55186">
    <property type="entry name" value="ThrRS/AlaRS common domain"/>
    <property type="match status" value="1"/>
</dbReference>
<keyword evidence="18" id="KW-1185">Reference proteome</keyword>
<evidence type="ECO:0000256" key="9">
    <source>
        <dbReference type="ARBA" id="ARBA00022884"/>
    </source>
</evidence>
<dbReference type="HAMAP" id="MF_00036_B">
    <property type="entry name" value="Ala_tRNA_synth_B"/>
    <property type="match status" value="1"/>
</dbReference>
<dbReference type="FunFam" id="2.40.30.130:FF:000001">
    <property type="entry name" value="Alanine--tRNA ligase"/>
    <property type="match status" value="1"/>
</dbReference>
<dbReference type="FunFam" id="3.10.310.40:FF:000001">
    <property type="entry name" value="Alanine--tRNA ligase"/>
    <property type="match status" value="1"/>
</dbReference>
<feature type="binding site" evidence="14">
    <location>
        <position position="557"/>
    </location>
    <ligand>
        <name>Zn(2+)</name>
        <dbReference type="ChEBI" id="CHEBI:29105"/>
    </ligand>
</feature>
<evidence type="ECO:0000256" key="1">
    <source>
        <dbReference type="ARBA" id="ARBA00004496"/>
    </source>
</evidence>
<evidence type="ECO:0000256" key="4">
    <source>
        <dbReference type="ARBA" id="ARBA00022598"/>
    </source>
</evidence>
<comment type="catalytic activity">
    <reaction evidence="13 14">
        <text>tRNA(Ala) + L-alanine + ATP = L-alanyl-tRNA(Ala) + AMP + diphosphate</text>
        <dbReference type="Rhea" id="RHEA:12540"/>
        <dbReference type="Rhea" id="RHEA-COMP:9657"/>
        <dbReference type="Rhea" id="RHEA-COMP:9923"/>
        <dbReference type="ChEBI" id="CHEBI:30616"/>
        <dbReference type="ChEBI" id="CHEBI:33019"/>
        <dbReference type="ChEBI" id="CHEBI:57972"/>
        <dbReference type="ChEBI" id="CHEBI:78442"/>
        <dbReference type="ChEBI" id="CHEBI:78497"/>
        <dbReference type="ChEBI" id="CHEBI:456215"/>
        <dbReference type="EC" id="6.1.1.7"/>
    </reaction>
</comment>
<dbReference type="InterPro" id="IPR018165">
    <property type="entry name" value="Ala-tRNA-synth_IIc_core"/>
</dbReference>
<dbReference type="PROSITE" id="PS50860">
    <property type="entry name" value="AA_TRNA_LIGASE_II_ALA"/>
    <property type="match status" value="1"/>
</dbReference>
<dbReference type="EMBL" id="CP003587">
    <property type="protein sequence ID" value="AGY60143.1"/>
    <property type="molecule type" value="Genomic_DNA"/>
</dbReference>
<dbReference type="Gene3D" id="3.30.980.10">
    <property type="entry name" value="Threonyl-trna Synthetase, Chain A, domain 2"/>
    <property type="match status" value="1"/>
</dbReference>
<gene>
    <name evidence="14 17" type="primary">alaS</name>
    <name evidence="17" type="ORF">GKIL_3897</name>
</gene>
<dbReference type="PRINTS" id="PR00980">
    <property type="entry name" value="TRNASYNTHALA"/>
</dbReference>
<dbReference type="Gene3D" id="6.10.250.550">
    <property type="match status" value="1"/>
</dbReference>
<name>U5QML5_GLOK1</name>
<evidence type="ECO:0000256" key="13">
    <source>
        <dbReference type="ARBA" id="ARBA00048300"/>
    </source>
</evidence>
<dbReference type="PATRIC" id="fig|1183438.3.peg.3834"/>
<evidence type="ECO:0000256" key="12">
    <source>
        <dbReference type="ARBA" id="ARBA00024779"/>
    </source>
</evidence>
<proteinExistence type="inferred from homology"/>
<keyword evidence="6 14" id="KW-0547">Nucleotide-binding</keyword>
<evidence type="ECO:0000313" key="17">
    <source>
        <dbReference type="EMBL" id="AGY60143.1"/>
    </source>
</evidence>
<dbReference type="Pfam" id="PF02272">
    <property type="entry name" value="DHHA1"/>
    <property type="match status" value="1"/>
</dbReference>
<dbReference type="InterPro" id="IPR050058">
    <property type="entry name" value="Ala-tRNA_ligase"/>
</dbReference>
<dbReference type="AlphaFoldDB" id="U5QML5"/>
<dbReference type="Gene3D" id="2.40.30.130">
    <property type="match status" value="1"/>
</dbReference>
<dbReference type="GO" id="GO:0008270">
    <property type="term" value="F:zinc ion binding"/>
    <property type="evidence" value="ECO:0007669"/>
    <property type="project" value="UniProtKB-UniRule"/>
</dbReference>
<keyword evidence="10 14" id="KW-0648">Protein biosynthesis</keyword>
<feature type="domain" description="Alanyl-transfer RNA synthetases family profile" evidence="16">
    <location>
        <begin position="5"/>
        <end position="702"/>
    </location>
</feature>
<organism evidence="17 18">
    <name type="scientific">Gloeobacter kilaueensis (strain ATCC BAA-2537 / CCAP 1431/1 / ULC 316 / JS1)</name>
    <dbReference type="NCBI Taxonomy" id="1183438"/>
    <lineage>
        <taxon>Bacteria</taxon>
        <taxon>Bacillati</taxon>
        <taxon>Cyanobacteriota</taxon>
        <taxon>Cyanophyceae</taxon>
        <taxon>Gloeobacterales</taxon>
        <taxon>Gloeobacteraceae</taxon>
        <taxon>Gloeobacter</taxon>
    </lineage>
</organism>
<dbReference type="NCBIfam" id="TIGR00344">
    <property type="entry name" value="alaS"/>
    <property type="match status" value="1"/>
</dbReference>
<dbReference type="GO" id="GO:0004813">
    <property type="term" value="F:alanine-tRNA ligase activity"/>
    <property type="evidence" value="ECO:0007669"/>
    <property type="project" value="UniProtKB-UniRule"/>
</dbReference>
<comment type="subcellular location">
    <subcellularLocation>
        <location evidence="1 14">Cytoplasm</location>
    </subcellularLocation>
</comment>
<dbReference type="InterPro" id="IPR018162">
    <property type="entry name" value="Ala-tRNA-ligase_IIc_anticod-bd"/>
</dbReference>